<evidence type="ECO:0000313" key="8">
    <source>
        <dbReference type="Proteomes" id="UP000076603"/>
    </source>
</evidence>
<keyword evidence="5" id="KW-0804">Transcription</keyword>
<accession>A0A162U2Z9</accession>
<dbReference type="SMART" id="SM00382">
    <property type="entry name" value="AAA"/>
    <property type="match status" value="1"/>
</dbReference>
<dbReference type="SUPFAM" id="SSF46689">
    <property type="entry name" value="Homeodomain-like"/>
    <property type="match status" value="1"/>
</dbReference>
<dbReference type="InterPro" id="IPR025662">
    <property type="entry name" value="Sigma_54_int_dom_ATP-bd_1"/>
</dbReference>
<dbReference type="GO" id="GO:0043565">
    <property type="term" value="F:sequence-specific DNA binding"/>
    <property type="evidence" value="ECO:0007669"/>
    <property type="project" value="InterPro"/>
</dbReference>
<dbReference type="InterPro" id="IPR025944">
    <property type="entry name" value="Sigma_54_int_dom_CS"/>
</dbReference>
<evidence type="ECO:0000259" key="6">
    <source>
        <dbReference type="PROSITE" id="PS50045"/>
    </source>
</evidence>
<name>A0A162U2Z9_9CLOT</name>
<comment type="caution">
    <text evidence="7">The sequence shown here is derived from an EMBL/GenBank/DDBJ whole genome shotgun (WGS) entry which is preliminary data.</text>
</comment>
<reference evidence="7 8" key="1">
    <citation type="submission" date="2016-04" db="EMBL/GenBank/DDBJ databases">
        <title>Genome sequence of Clostridium magnum DSM 2767.</title>
        <authorList>
            <person name="Poehlein A."/>
            <person name="Uhlig R."/>
            <person name="Fischer R."/>
            <person name="Bahl H."/>
            <person name="Daniel R."/>
        </authorList>
    </citation>
    <scope>NUCLEOTIDE SEQUENCE [LARGE SCALE GENOMIC DNA]</scope>
    <source>
        <strain evidence="7 8">DSM 2767</strain>
    </source>
</reference>
<evidence type="ECO:0000256" key="4">
    <source>
        <dbReference type="ARBA" id="ARBA00023125"/>
    </source>
</evidence>
<dbReference type="InterPro" id="IPR058031">
    <property type="entry name" value="AAA_lid_NorR"/>
</dbReference>
<dbReference type="PATRIC" id="fig|1121326.3.peg.376"/>
<dbReference type="PANTHER" id="PTHR32071">
    <property type="entry name" value="TRANSCRIPTIONAL REGULATORY PROTEIN"/>
    <property type="match status" value="1"/>
</dbReference>
<sequence length="644" mass="73505">MKNYVDFISDAWNEFIKDGRINPEVRNEIAESWRRCKGYKVDPMDGKGNFNYRASEKLKIEENAQLISVARPVMENVYSIVEGSGFAIMLADKDGYIMDIIGDDDIMRMADELNFVKGQLWTENIVGTNAIGTALFLDKPMQTIGAEHYGINQHGWTCSASPIHDEDGNIIGCINMSGKSSSAHSHTLGMVTSAAQLIQKQMALTISNKLMNITFDSICEGMIVLDEKLNIKRVNDRAIEILEVMHKEIVKMNIKQLMNNFNFSEIINGDNISYNNIECDFYINMKRVKCIINAVPMKVTDKVIGIVITFREVQDVHKLVSKVIGYNASYRFQDIITENERMKDIIKFGKKIAKSHSNVLIEGQSGTGKELIAQSIHNYSKRKEGPFVAVNCASIPRELVESELFGYEKGAFTGASKEGHPGKFELANGGTIFLDEIGELPLDIQSKLLRVLDNNKIIRIGGTYEKQLNIRVICATNRDLKEEIKRKNFREDLYYRLNVMSIKTIPLNNRKEDIDVLVKHFVEILNAKSGEQHKKVGKNYLDKLKQYNWPGNVRELRNVVERDYYLSDEDFVSSYDEDTMITIKDKLTSDENELNIIPMQRLEKETIQNALKACEGNIMKVTKYLNISRSTLYRKIKKYNINNK</sequence>
<dbReference type="PROSITE" id="PS00675">
    <property type="entry name" value="SIGMA54_INTERACT_1"/>
    <property type="match status" value="1"/>
</dbReference>
<feature type="domain" description="Sigma-54 factor interaction" evidence="6">
    <location>
        <begin position="335"/>
        <end position="565"/>
    </location>
</feature>
<dbReference type="GO" id="GO:0005524">
    <property type="term" value="F:ATP binding"/>
    <property type="evidence" value="ECO:0007669"/>
    <property type="project" value="UniProtKB-KW"/>
</dbReference>
<keyword evidence="1" id="KW-0547">Nucleotide-binding</keyword>
<proteinExistence type="predicted"/>
<dbReference type="InterPro" id="IPR002197">
    <property type="entry name" value="HTH_Fis"/>
</dbReference>
<organism evidence="7 8">
    <name type="scientific">Clostridium magnum DSM 2767</name>
    <dbReference type="NCBI Taxonomy" id="1121326"/>
    <lineage>
        <taxon>Bacteria</taxon>
        <taxon>Bacillati</taxon>
        <taxon>Bacillota</taxon>
        <taxon>Clostridia</taxon>
        <taxon>Eubacteriales</taxon>
        <taxon>Clostridiaceae</taxon>
        <taxon>Clostridium</taxon>
    </lineage>
</organism>
<dbReference type="PROSITE" id="PS50045">
    <property type="entry name" value="SIGMA54_INTERACT_4"/>
    <property type="match status" value="1"/>
</dbReference>
<dbReference type="STRING" id="1121326.CLMAG_03990"/>
<dbReference type="RefSeq" id="WP_066617200.1">
    <property type="nucleotide sequence ID" value="NZ_FQXL01000015.1"/>
</dbReference>
<dbReference type="OrthoDB" id="9803970at2"/>
<keyword evidence="3" id="KW-0805">Transcription regulation</keyword>
<dbReference type="InterPro" id="IPR035965">
    <property type="entry name" value="PAS-like_dom_sf"/>
</dbReference>
<dbReference type="SUPFAM" id="SSF55781">
    <property type="entry name" value="GAF domain-like"/>
    <property type="match status" value="1"/>
</dbReference>
<keyword evidence="2" id="KW-0067">ATP-binding</keyword>
<dbReference type="Pfam" id="PF02954">
    <property type="entry name" value="HTH_8"/>
    <property type="match status" value="1"/>
</dbReference>
<dbReference type="CDD" id="cd00009">
    <property type="entry name" value="AAA"/>
    <property type="match status" value="1"/>
</dbReference>
<keyword evidence="4" id="KW-0238">DNA-binding</keyword>
<dbReference type="InterPro" id="IPR029016">
    <property type="entry name" value="GAF-like_dom_sf"/>
</dbReference>
<dbReference type="Gene3D" id="3.30.450.40">
    <property type="match status" value="1"/>
</dbReference>
<dbReference type="Pfam" id="PF01590">
    <property type="entry name" value="GAF"/>
    <property type="match status" value="1"/>
</dbReference>
<dbReference type="InterPro" id="IPR003593">
    <property type="entry name" value="AAA+_ATPase"/>
</dbReference>
<dbReference type="Gene3D" id="3.30.450.20">
    <property type="entry name" value="PAS domain"/>
    <property type="match status" value="1"/>
</dbReference>
<evidence type="ECO:0000256" key="3">
    <source>
        <dbReference type="ARBA" id="ARBA00023015"/>
    </source>
</evidence>
<dbReference type="EMBL" id="LWAE01000001">
    <property type="protein sequence ID" value="KZL93375.1"/>
    <property type="molecule type" value="Genomic_DNA"/>
</dbReference>
<dbReference type="InterPro" id="IPR003018">
    <property type="entry name" value="GAF"/>
</dbReference>
<dbReference type="Gene3D" id="3.40.50.300">
    <property type="entry name" value="P-loop containing nucleotide triphosphate hydrolases"/>
    <property type="match status" value="1"/>
</dbReference>
<dbReference type="InterPro" id="IPR027417">
    <property type="entry name" value="P-loop_NTPase"/>
</dbReference>
<dbReference type="Gene3D" id="1.10.10.60">
    <property type="entry name" value="Homeodomain-like"/>
    <property type="match status" value="1"/>
</dbReference>
<dbReference type="Proteomes" id="UP000076603">
    <property type="component" value="Unassembled WGS sequence"/>
</dbReference>
<dbReference type="SUPFAM" id="SSF55785">
    <property type="entry name" value="PYP-like sensor domain (PAS domain)"/>
    <property type="match status" value="1"/>
</dbReference>
<dbReference type="Pfam" id="PF25601">
    <property type="entry name" value="AAA_lid_14"/>
    <property type="match status" value="1"/>
</dbReference>
<gene>
    <name evidence="7" type="primary">acoR_1</name>
    <name evidence="7" type="ORF">CLMAG_03990</name>
</gene>
<dbReference type="AlphaFoldDB" id="A0A162U2Z9"/>
<evidence type="ECO:0000256" key="2">
    <source>
        <dbReference type="ARBA" id="ARBA00022840"/>
    </source>
</evidence>
<dbReference type="Pfam" id="PF00158">
    <property type="entry name" value="Sigma54_activat"/>
    <property type="match status" value="1"/>
</dbReference>
<dbReference type="Gene3D" id="1.10.8.60">
    <property type="match status" value="1"/>
</dbReference>
<protein>
    <submittedName>
        <fullName evidence="7">Acetoin dehydrogenase operon transcriptional activator AcoR</fullName>
    </submittedName>
</protein>
<evidence type="ECO:0000313" key="7">
    <source>
        <dbReference type="EMBL" id="KZL93375.1"/>
    </source>
</evidence>
<dbReference type="PRINTS" id="PR01590">
    <property type="entry name" value="HTHFIS"/>
</dbReference>
<keyword evidence="8" id="KW-1185">Reference proteome</keyword>
<dbReference type="GO" id="GO:0006355">
    <property type="term" value="P:regulation of DNA-templated transcription"/>
    <property type="evidence" value="ECO:0007669"/>
    <property type="project" value="InterPro"/>
</dbReference>
<evidence type="ECO:0000256" key="5">
    <source>
        <dbReference type="ARBA" id="ARBA00023163"/>
    </source>
</evidence>
<dbReference type="FunFam" id="3.40.50.300:FF:000006">
    <property type="entry name" value="DNA-binding transcriptional regulator NtrC"/>
    <property type="match status" value="1"/>
</dbReference>
<dbReference type="SUPFAM" id="SSF52540">
    <property type="entry name" value="P-loop containing nucleoside triphosphate hydrolases"/>
    <property type="match status" value="1"/>
</dbReference>
<evidence type="ECO:0000256" key="1">
    <source>
        <dbReference type="ARBA" id="ARBA00022741"/>
    </source>
</evidence>
<dbReference type="InterPro" id="IPR002078">
    <property type="entry name" value="Sigma_54_int"/>
</dbReference>
<dbReference type="PROSITE" id="PS00688">
    <property type="entry name" value="SIGMA54_INTERACT_3"/>
    <property type="match status" value="1"/>
</dbReference>
<dbReference type="PANTHER" id="PTHR32071:SF57">
    <property type="entry name" value="C4-DICARBOXYLATE TRANSPORT TRANSCRIPTIONAL REGULATORY PROTEIN DCTD"/>
    <property type="match status" value="1"/>
</dbReference>
<dbReference type="PROSITE" id="PS00676">
    <property type="entry name" value="SIGMA54_INTERACT_2"/>
    <property type="match status" value="1"/>
</dbReference>
<dbReference type="InterPro" id="IPR025943">
    <property type="entry name" value="Sigma_54_int_dom_ATP-bd_2"/>
</dbReference>
<dbReference type="InterPro" id="IPR009057">
    <property type="entry name" value="Homeodomain-like_sf"/>
</dbReference>